<sequence>MTALSVRSPSSSSSPALVKDEGQRQYLLRVVKHHRSECDQRCVSVIRGPISVSIDEALKNRVRALKMVNDGAVKDEGQLQYLLRVDKPYRGEVPKRTKAACSASSL</sequence>
<dbReference type="EMBL" id="JACEEZ010021019">
    <property type="protein sequence ID" value="KAG0713857.1"/>
    <property type="molecule type" value="Genomic_DNA"/>
</dbReference>
<comment type="caution">
    <text evidence="1">The sequence shown here is derived from an EMBL/GenBank/DDBJ whole genome shotgun (WGS) entry which is preliminary data.</text>
</comment>
<name>A0A8J4XSI9_CHIOP</name>
<dbReference type="Proteomes" id="UP000770661">
    <property type="component" value="Unassembled WGS sequence"/>
</dbReference>
<evidence type="ECO:0000313" key="1">
    <source>
        <dbReference type="EMBL" id="KAG0713857.1"/>
    </source>
</evidence>
<accession>A0A8J4XSI9</accession>
<evidence type="ECO:0000313" key="2">
    <source>
        <dbReference type="Proteomes" id="UP000770661"/>
    </source>
</evidence>
<protein>
    <submittedName>
        <fullName evidence="1">Uncharacterized protein</fullName>
    </submittedName>
</protein>
<reference evidence="1" key="1">
    <citation type="submission" date="2020-07" db="EMBL/GenBank/DDBJ databases">
        <title>The High-quality genome of the commercially important snow crab, Chionoecetes opilio.</title>
        <authorList>
            <person name="Jeong J.-H."/>
            <person name="Ryu S."/>
        </authorList>
    </citation>
    <scope>NUCLEOTIDE SEQUENCE</scope>
    <source>
        <strain evidence="1">MADBK_172401_WGS</strain>
        <tissue evidence="1">Digestive gland</tissue>
    </source>
</reference>
<dbReference type="AlphaFoldDB" id="A0A8J4XSI9"/>
<proteinExistence type="predicted"/>
<gene>
    <name evidence="1" type="ORF">GWK47_015265</name>
</gene>
<keyword evidence="2" id="KW-1185">Reference proteome</keyword>
<organism evidence="1 2">
    <name type="scientific">Chionoecetes opilio</name>
    <name type="common">Atlantic snow crab</name>
    <name type="synonym">Cancer opilio</name>
    <dbReference type="NCBI Taxonomy" id="41210"/>
    <lineage>
        <taxon>Eukaryota</taxon>
        <taxon>Metazoa</taxon>
        <taxon>Ecdysozoa</taxon>
        <taxon>Arthropoda</taxon>
        <taxon>Crustacea</taxon>
        <taxon>Multicrustacea</taxon>
        <taxon>Malacostraca</taxon>
        <taxon>Eumalacostraca</taxon>
        <taxon>Eucarida</taxon>
        <taxon>Decapoda</taxon>
        <taxon>Pleocyemata</taxon>
        <taxon>Brachyura</taxon>
        <taxon>Eubrachyura</taxon>
        <taxon>Majoidea</taxon>
        <taxon>Majidae</taxon>
        <taxon>Chionoecetes</taxon>
    </lineage>
</organism>